<name>A0A183MPN7_9TREM</name>
<evidence type="ECO:0000313" key="2">
    <source>
        <dbReference type="Proteomes" id="UP000277204"/>
    </source>
</evidence>
<accession>A0A183MPN7</accession>
<organism evidence="1 2">
    <name type="scientific">Schistosoma margrebowiei</name>
    <dbReference type="NCBI Taxonomy" id="48269"/>
    <lineage>
        <taxon>Eukaryota</taxon>
        <taxon>Metazoa</taxon>
        <taxon>Spiralia</taxon>
        <taxon>Lophotrochozoa</taxon>
        <taxon>Platyhelminthes</taxon>
        <taxon>Trematoda</taxon>
        <taxon>Digenea</taxon>
        <taxon>Strigeidida</taxon>
        <taxon>Schistosomatoidea</taxon>
        <taxon>Schistosomatidae</taxon>
        <taxon>Schistosoma</taxon>
    </lineage>
</organism>
<dbReference type="EMBL" id="UZAI01017525">
    <property type="protein sequence ID" value="VDP26134.1"/>
    <property type="molecule type" value="Genomic_DNA"/>
</dbReference>
<reference evidence="1 2" key="1">
    <citation type="submission" date="2018-11" db="EMBL/GenBank/DDBJ databases">
        <authorList>
            <consortium name="Pathogen Informatics"/>
        </authorList>
    </citation>
    <scope>NUCLEOTIDE SEQUENCE [LARGE SCALE GENOMIC DNA]</scope>
    <source>
        <strain evidence="1 2">Zambia</strain>
    </source>
</reference>
<proteinExistence type="predicted"/>
<keyword evidence="2" id="KW-1185">Reference proteome</keyword>
<dbReference type="AlphaFoldDB" id="A0A183MPN7"/>
<evidence type="ECO:0000313" key="1">
    <source>
        <dbReference type="EMBL" id="VDP26134.1"/>
    </source>
</evidence>
<dbReference type="Proteomes" id="UP000277204">
    <property type="component" value="Unassembled WGS sequence"/>
</dbReference>
<sequence length="65" mass="7437">MSTLVVFNCFNCMSTLLLCAHIYLYYLNNNTNLLLTIFQDVIIHSTYGHSPDDGTEYVSNNNTKK</sequence>
<gene>
    <name evidence="1" type="ORF">SMRZ_LOCUS18012</name>
</gene>
<protein>
    <submittedName>
        <fullName evidence="1">Uncharacterized protein</fullName>
    </submittedName>
</protein>